<dbReference type="SUPFAM" id="SSF52833">
    <property type="entry name" value="Thioredoxin-like"/>
    <property type="match status" value="1"/>
</dbReference>
<evidence type="ECO:0000256" key="1">
    <source>
        <dbReference type="ARBA" id="ARBA00005791"/>
    </source>
</evidence>
<dbReference type="AlphaFoldDB" id="A0A1G2N7E8"/>
<dbReference type="PANTHER" id="PTHR13887:SF55">
    <property type="entry name" value="SLR0313 PROTEIN"/>
    <property type="match status" value="1"/>
</dbReference>
<name>A0A1G2N7E8_9BACT</name>
<dbReference type="InterPro" id="IPR012336">
    <property type="entry name" value="Thioredoxin-like_fold"/>
</dbReference>
<proteinExistence type="inferred from homology"/>
<dbReference type="PANTHER" id="PTHR13887">
    <property type="entry name" value="GLUTATHIONE S-TRANSFERASE KAPPA"/>
    <property type="match status" value="1"/>
</dbReference>
<sequence length="190" mass="21188">MLSSVTSADWTRDNPNAALTLTEYSDLECPACRAYYYALKEIHAQYGTSIKFVYRHFPLAQHRNARFASRAAEAAGKQGKFWEMHDALFETQEEWTGRTDAQQTFETYAEALGLNVEQFKTDYASDEIIEKVSDHYASGIKYGVASTPTFFINNERQSFSNVNDLVAALESALSTTTTNGTATTTSTTTP</sequence>
<dbReference type="EMBL" id="MHRX01000056">
    <property type="protein sequence ID" value="OHA32020.1"/>
    <property type="molecule type" value="Genomic_DNA"/>
</dbReference>
<evidence type="ECO:0000313" key="4">
    <source>
        <dbReference type="Proteomes" id="UP000176221"/>
    </source>
</evidence>
<comment type="similarity">
    <text evidence="1">Belongs to the thioredoxin family. DsbA subfamily.</text>
</comment>
<evidence type="ECO:0000259" key="2">
    <source>
        <dbReference type="Pfam" id="PF13462"/>
    </source>
</evidence>
<dbReference type="Pfam" id="PF13462">
    <property type="entry name" value="Thioredoxin_4"/>
    <property type="match status" value="1"/>
</dbReference>
<evidence type="ECO:0000313" key="3">
    <source>
        <dbReference type="EMBL" id="OHA32020.1"/>
    </source>
</evidence>
<dbReference type="Gene3D" id="3.40.30.10">
    <property type="entry name" value="Glutaredoxin"/>
    <property type="match status" value="1"/>
</dbReference>
<reference evidence="3 4" key="1">
    <citation type="journal article" date="2016" name="Nat. Commun.">
        <title>Thousands of microbial genomes shed light on interconnected biogeochemical processes in an aquifer system.</title>
        <authorList>
            <person name="Anantharaman K."/>
            <person name="Brown C.T."/>
            <person name="Hug L.A."/>
            <person name="Sharon I."/>
            <person name="Castelle C.J."/>
            <person name="Probst A.J."/>
            <person name="Thomas B.C."/>
            <person name="Singh A."/>
            <person name="Wilkins M.J."/>
            <person name="Karaoz U."/>
            <person name="Brodie E.L."/>
            <person name="Williams K.H."/>
            <person name="Hubbard S.S."/>
            <person name="Banfield J.F."/>
        </authorList>
    </citation>
    <scope>NUCLEOTIDE SEQUENCE [LARGE SCALE GENOMIC DNA]</scope>
</reference>
<protein>
    <recommendedName>
        <fullName evidence="2">Thioredoxin-like fold domain-containing protein</fullName>
    </recommendedName>
</protein>
<organism evidence="3 4">
    <name type="scientific">Candidatus Taylorbacteria bacterium RIFCSPLOWO2_01_FULL_45_15b</name>
    <dbReference type="NCBI Taxonomy" id="1802319"/>
    <lineage>
        <taxon>Bacteria</taxon>
        <taxon>Candidatus Tayloriibacteriota</taxon>
    </lineage>
</organism>
<accession>A0A1G2N7E8</accession>
<dbReference type="InterPro" id="IPR036249">
    <property type="entry name" value="Thioredoxin-like_sf"/>
</dbReference>
<gene>
    <name evidence="3" type="ORF">A2928_00255</name>
</gene>
<dbReference type="Proteomes" id="UP000176221">
    <property type="component" value="Unassembled WGS sequence"/>
</dbReference>
<feature type="domain" description="Thioredoxin-like fold" evidence="2">
    <location>
        <begin position="14"/>
        <end position="169"/>
    </location>
</feature>
<dbReference type="STRING" id="1802319.A2928_00255"/>
<comment type="caution">
    <text evidence="3">The sequence shown here is derived from an EMBL/GenBank/DDBJ whole genome shotgun (WGS) entry which is preliminary data.</text>
</comment>